<reference evidence="5 6" key="2">
    <citation type="journal article" date="2008" name="Nature">
        <title>The Phaeodactylum genome reveals the evolutionary history of diatom genomes.</title>
        <authorList>
            <person name="Bowler C."/>
            <person name="Allen A.E."/>
            <person name="Badger J.H."/>
            <person name="Grimwood J."/>
            <person name="Jabbari K."/>
            <person name="Kuo A."/>
            <person name="Maheswari U."/>
            <person name="Martens C."/>
            <person name="Maumus F."/>
            <person name="Otillar R.P."/>
            <person name="Rayko E."/>
            <person name="Salamov A."/>
            <person name="Vandepoele K."/>
            <person name="Beszteri B."/>
            <person name="Gruber A."/>
            <person name="Heijde M."/>
            <person name="Katinka M."/>
            <person name="Mock T."/>
            <person name="Valentin K."/>
            <person name="Verret F."/>
            <person name="Berges J.A."/>
            <person name="Brownlee C."/>
            <person name="Cadoret J.P."/>
            <person name="Chiovitti A."/>
            <person name="Choi C.J."/>
            <person name="Coesel S."/>
            <person name="De Martino A."/>
            <person name="Detter J.C."/>
            <person name="Durkin C."/>
            <person name="Falciatore A."/>
            <person name="Fournet J."/>
            <person name="Haruta M."/>
            <person name="Huysman M.J."/>
            <person name="Jenkins B.D."/>
            <person name="Jiroutova K."/>
            <person name="Jorgensen R.E."/>
            <person name="Joubert Y."/>
            <person name="Kaplan A."/>
            <person name="Kroger N."/>
            <person name="Kroth P.G."/>
            <person name="La Roche J."/>
            <person name="Lindquist E."/>
            <person name="Lommer M."/>
            <person name="Martin-Jezequel V."/>
            <person name="Lopez P.J."/>
            <person name="Lucas S."/>
            <person name="Mangogna M."/>
            <person name="McGinnis K."/>
            <person name="Medlin L.K."/>
            <person name="Montsant A."/>
            <person name="Oudot-Le Secq M.P."/>
            <person name="Napoli C."/>
            <person name="Obornik M."/>
            <person name="Parker M.S."/>
            <person name="Petit J.L."/>
            <person name="Porcel B.M."/>
            <person name="Poulsen N."/>
            <person name="Robison M."/>
            <person name="Rychlewski L."/>
            <person name="Rynearson T.A."/>
            <person name="Schmutz J."/>
            <person name="Shapiro H."/>
            <person name="Siaut M."/>
            <person name="Stanley M."/>
            <person name="Sussman M.R."/>
            <person name="Taylor A.R."/>
            <person name="Vardi A."/>
            <person name="von Dassow P."/>
            <person name="Vyverman W."/>
            <person name="Willis A."/>
            <person name="Wyrwicz L.S."/>
            <person name="Rokhsar D.S."/>
            <person name="Weissenbach J."/>
            <person name="Armbrust E.V."/>
            <person name="Green B.R."/>
            <person name="Van de Peer Y."/>
            <person name="Grigoriev I.V."/>
        </authorList>
    </citation>
    <scope>NUCLEOTIDE SEQUENCE [LARGE SCALE GENOMIC DNA]</scope>
    <source>
        <strain evidence="5 6">CCMP1335</strain>
    </source>
</reference>
<evidence type="ECO:0000256" key="2">
    <source>
        <dbReference type="ARBA" id="ARBA00023002"/>
    </source>
</evidence>
<dbReference type="Gene3D" id="3.40.50.720">
    <property type="entry name" value="NAD(P)-binding Rossmann-like Domain"/>
    <property type="match status" value="1"/>
</dbReference>
<dbReference type="PANTHER" id="PTHR43818:SF11">
    <property type="entry name" value="BCDNA.GH03377"/>
    <property type="match status" value="1"/>
</dbReference>
<evidence type="ECO:0000313" key="5">
    <source>
        <dbReference type="EMBL" id="EED86389.1"/>
    </source>
</evidence>
<dbReference type="PaxDb" id="35128-Thapsdraft716"/>
<evidence type="ECO:0000259" key="4">
    <source>
        <dbReference type="Pfam" id="PF22725"/>
    </source>
</evidence>
<dbReference type="InterPro" id="IPR055170">
    <property type="entry name" value="GFO_IDH_MocA-like_dom"/>
</dbReference>
<organism evidence="5 6">
    <name type="scientific">Thalassiosira pseudonana</name>
    <name type="common">Marine diatom</name>
    <name type="synonym">Cyclotella nana</name>
    <dbReference type="NCBI Taxonomy" id="35128"/>
    <lineage>
        <taxon>Eukaryota</taxon>
        <taxon>Sar</taxon>
        <taxon>Stramenopiles</taxon>
        <taxon>Ochrophyta</taxon>
        <taxon>Bacillariophyta</taxon>
        <taxon>Coscinodiscophyceae</taxon>
        <taxon>Thalassiosirophycidae</taxon>
        <taxon>Thalassiosirales</taxon>
        <taxon>Thalassiosiraceae</taxon>
        <taxon>Thalassiosira</taxon>
    </lineage>
</organism>
<comment type="similarity">
    <text evidence="1">Belongs to the Gfo/Idh/MocA family.</text>
</comment>
<evidence type="ECO:0000259" key="3">
    <source>
        <dbReference type="Pfam" id="PF01408"/>
    </source>
</evidence>
<dbReference type="KEGG" id="tps:THAPSDRAFT_bd716"/>
<evidence type="ECO:0000313" key="6">
    <source>
        <dbReference type="Proteomes" id="UP000001449"/>
    </source>
</evidence>
<dbReference type="EMBL" id="DS999429">
    <property type="protein sequence ID" value="EED86389.1"/>
    <property type="molecule type" value="Genomic_DNA"/>
</dbReference>
<dbReference type="RefSeq" id="XP_002297318.1">
    <property type="nucleotide sequence ID" value="XM_002297282.1"/>
</dbReference>
<dbReference type="InterPro" id="IPR050463">
    <property type="entry name" value="Gfo/Idh/MocA_oxidrdct_glycsds"/>
</dbReference>
<dbReference type="eggNOG" id="ENOG502SZXX">
    <property type="taxonomic scope" value="Eukaryota"/>
</dbReference>
<dbReference type="InParanoid" id="B8LE53"/>
<keyword evidence="6" id="KW-1185">Reference proteome</keyword>
<dbReference type="Pfam" id="PF22725">
    <property type="entry name" value="GFO_IDH_MocA_C3"/>
    <property type="match status" value="1"/>
</dbReference>
<dbReference type="AlphaFoldDB" id="B8LE53"/>
<dbReference type="GeneID" id="7447319"/>
<dbReference type="InterPro" id="IPR036291">
    <property type="entry name" value="NAD(P)-bd_dom_sf"/>
</dbReference>
<dbReference type="GO" id="GO:0016491">
    <property type="term" value="F:oxidoreductase activity"/>
    <property type="evidence" value="ECO:0007669"/>
    <property type="project" value="UniProtKB-KW"/>
</dbReference>
<feature type="domain" description="Gfo/Idh/MocA-like oxidoreductase N-terminal" evidence="3">
    <location>
        <begin position="23"/>
        <end position="157"/>
    </location>
</feature>
<dbReference type="Gene3D" id="3.30.360.10">
    <property type="entry name" value="Dihydrodipicolinate Reductase, domain 2"/>
    <property type="match status" value="1"/>
</dbReference>
<protein>
    <recommendedName>
        <fullName evidence="7">Gfo/Idh/MocA-like oxidoreductase N-terminal domain-containing protein</fullName>
    </recommendedName>
</protein>
<dbReference type="HOGENOM" id="CLU_643268_0_0_1"/>
<proteinExistence type="inferred from homology"/>
<dbReference type="PANTHER" id="PTHR43818">
    <property type="entry name" value="BCDNA.GH03377"/>
    <property type="match status" value="1"/>
</dbReference>
<dbReference type="InterPro" id="IPR000683">
    <property type="entry name" value="Gfo/Idh/MocA-like_OxRdtase_N"/>
</dbReference>
<feature type="domain" description="GFO/IDH/MocA-like oxidoreductase" evidence="4">
    <location>
        <begin position="216"/>
        <end position="273"/>
    </location>
</feature>
<dbReference type="Proteomes" id="UP000001449">
    <property type="component" value="Unassembled WGS sequence"/>
</dbReference>
<evidence type="ECO:0000256" key="1">
    <source>
        <dbReference type="ARBA" id="ARBA00010928"/>
    </source>
</evidence>
<accession>B8LE53</accession>
<reference evidence="5 6" key="1">
    <citation type="journal article" date="2004" name="Science">
        <title>The genome of the diatom Thalassiosira pseudonana: ecology, evolution, and metabolism.</title>
        <authorList>
            <person name="Armbrust E.V."/>
            <person name="Berges J.A."/>
            <person name="Bowler C."/>
            <person name="Green B.R."/>
            <person name="Martinez D."/>
            <person name="Putnam N.H."/>
            <person name="Zhou S."/>
            <person name="Allen A.E."/>
            <person name="Apt K.E."/>
            <person name="Bechner M."/>
            <person name="Brzezinski M.A."/>
            <person name="Chaal B.K."/>
            <person name="Chiovitti A."/>
            <person name="Davis A.K."/>
            <person name="Demarest M.S."/>
            <person name="Detter J.C."/>
            <person name="Glavina T."/>
            <person name="Goodstein D."/>
            <person name="Hadi M.Z."/>
            <person name="Hellsten U."/>
            <person name="Hildebrand M."/>
            <person name="Jenkins B.D."/>
            <person name="Jurka J."/>
            <person name="Kapitonov V.V."/>
            <person name="Kroger N."/>
            <person name="Lau W.W."/>
            <person name="Lane T.W."/>
            <person name="Larimer F.W."/>
            <person name="Lippmeier J.C."/>
            <person name="Lucas S."/>
            <person name="Medina M."/>
            <person name="Montsant A."/>
            <person name="Obornik M."/>
            <person name="Parker M.S."/>
            <person name="Palenik B."/>
            <person name="Pazour G.J."/>
            <person name="Richardson P.M."/>
            <person name="Rynearson T.A."/>
            <person name="Saito M.A."/>
            <person name="Schwartz D.C."/>
            <person name="Thamatrakoln K."/>
            <person name="Valentin K."/>
            <person name="Vardi A."/>
            <person name="Wilkerson F.P."/>
            <person name="Rokhsar D.S."/>
        </authorList>
    </citation>
    <scope>NUCLEOTIDE SEQUENCE [LARGE SCALE GENOMIC DNA]</scope>
    <source>
        <strain evidence="5 6">CCMP1335</strain>
    </source>
</reference>
<evidence type="ECO:0008006" key="7">
    <source>
        <dbReference type="Google" id="ProtNLM"/>
    </source>
</evidence>
<gene>
    <name evidence="5" type="ORF">THAPSDRAFT_bd716</name>
</gene>
<keyword evidence="2" id="KW-0560">Oxidoreductase</keyword>
<dbReference type="Pfam" id="PF01408">
    <property type="entry name" value="GFO_IDH_MocA"/>
    <property type="match status" value="1"/>
</dbReference>
<dbReference type="OMA" id="CHILDRI"/>
<dbReference type="GO" id="GO:0000166">
    <property type="term" value="F:nucleotide binding"/>
    <property type="evidence" value="ECO:0007669"/>
    <property type="project" value="InterPro"/>
</dbReference>
<name>B8LE53_THAPS</name>
<dbReference type="SUPFAM" id="SSF55347">
    <property type="entry name" value="Glyceraldehyde-3-phosphate dehydrogenase-like, C-terminal domain"/>
    <property type="match status" value="1"/>
</dbReference>
<dbReference type="SUPFAM" id="SSF51735">
    <property type="entry name" value="NAD(P)-binding Rossmann-fold domains"/>
    <property type="match status" value="1"/>
</dbReference>
<dbReference type="STRING" id="35128.B8LE53"/>
<sequence>MRDTTSSSNNDDESASASQTNAIKWGIIGLGDVCTVKAGPAFYKCHGSTLAAVMRRTPGAAERWIDANIKDNNFPESVASTIRGYQSVDDMMREEDLDAIYVCTPPGAHLQVVREIVSATSNHNIHNLKAVYLEKPCGRCSWETRAIVDELTQRGIQFYPAYVSRAHERTQVIRKLLGVNKVCGDRVTSIQYKQRGSSLARGLSKDTGGVSNNVNTIPWRLDTKQSGGGLIMDMGCHILDRIDYLFGPITVVNSTVLRKGSRDDDDDDDTSSYPLVEDFVSMNAKIGQSDWSAITSEGATVHCVWDFSPQSEIDADRPEEDELTIHGPTGSMRMAGMGAAQPIKVFDADGKLVRTLEFNQPEHAAQPLIQSVVDELRGKTSAKCSARSDNAVRTSEVLDTILNSYYGGRHDAYWLREDAWPGLRMDN</sequence>